<gene>
    <name evidence="10" type="ORF">R54876_GBNLAHCA_00476</name>
</gene>
<dbReference type="EMBL" id="CAWVOH010000001">
    <property type="protein sequence ID" value="CAK8053917.1"/>
    <property type="molecule type" value="Genomic_DNA"/>
</dbReference>
<keyword evidence="7 8" id="KW-0472">Membrane</keyword>
<dbReference type="InterPro" id="IPR043429">
    <property type="entry name" value="ArtM/GltK/GlnP/TcyL/YhdX-like"/>
</dbReference>
<feature type="transmembrane region" description="Helical" evidence="8">
    <location>
        <begin position="195"/>
        <end position="214"/>
    </location>
</feature>
<feature type="transmembrane region" description="Helical" evidence="8">
    <location>
        <begin position="170"/>
        <end position="189"/>
    </location>
</feature>
<protein>
    <submittedName>
        <fullName evidence="10">Permease component (HisM)</fullName>
    </submittedName>
</protein>
<dbReference type="InterPro" id="IPR010065">
    <property type="entry name" value="AA_ABC_transptr_permease_3TM"/>
</dbReference>
<evidence type="ECO:0000256" key="1">
    <source>
        <dbReference type="ARBA" id="ARBA00004651"/>
    </source>
</evidence>
<accession>A0ABM9N467</accession>
<dbReference type="Proteomes" id="UP001314241">
    <property type="component" value="Unassembled WGS sequence"/>
</dbReference>
<keyword evidence="5" id="KW-0029">Amino-acid transport</keyword>
<evidence type="ECO:0000256" key="6">
    <source>
        <dbReference type="ARBA" id="ARBA00022989"/>
    </source>
</evidence>
<evidence type="ECO:0000256" key="3">
    <source>
        <dbReference type="ARBA" id="ARBA00022475"/>
    </source>
</evidence>
<evidence type="ECO:0000259" key="9">
    <source>
        <dbReference type="PROSITE" id="PS50928"/>
    </source>
</evidence>
<dbReference type="PROSITE" id="PS50928">
    <property type="entry name" value="ABC_TM1"/>
    <property type="match status" value="1"/>
</dbReference>
<comment type="subcellular location">
    <subcellularLocation>
        <location evidence="1 8">Cell membrane</location>
        <topology evidence="1 8">Multi-pass membrane protein</topology>
    </subcellularLocation>
</comment>
<feature type="transmembrane region" description="Helical" evidence="8">
    <location>
        <begin position="56"/>
        <end position="79"/>
    </location>
</feature>
<evidence type="ECO:0000256" key="4">
    <source>
        <dbReference type="ARBA" id="ARBA00022692"/>
    </source>
</evidence>
<dbReference type="InterPro" id="IPR000515">
    <property type="entry name" value="MetI-like"/>
</dbReference>
<keyword evidence="11" id="KW-1185">Reference proteome</keyword>
<dbReference type="PANTHER" id="PTHR30614">
    <property type="entry name" value="MEMBRANE COMPONENT OF AMINO ACID ABC TRANSPORTER"/>
    <property type="match status" value="1"/>
</dbReference>
<proteinExistence type="inferred from homology"/>
<feature type="transmembrane region" description="Helical" evidence="8">
    <location>
        <begin position="20"/>
        <end position="44"/>
    </location>
</feature>
<evidence type="ECO:0000256" key="7">
    <source>
        <dbReference type="ARBA" id="ARBA00023136"/>
    </source>
</evidence>
<dbReference type="NCBIfam" id="TIGR01726">
    <property type="entry name" value="HEQRo_perm_3TM"/>
    <property type="match status" value="1"/>
</dbReference>
<comment type="similarity">
    <text evidence="8">Belongs to the binding-protein-dependent transport system permease family.</text>
</comment>
<evidence type="ECO:0000256" key="2">
    <source>
        <dbReference type="ARBA" id="ARBA00022448"/>
    </source>
</evidence>
<dbReference type="Pfam" id="PF00528">
    <property type="entry name" value="BPD_transp_1"/>
    <property type="match status" value="1"/>
</dbReference>
<sequence length="241" mass="26888">MPSFDFDFFKSSFSYVLPFLPVTLTIIFFSILFSSLFGLILARAELRTNTIAAKIASAYVFVLRSTPPIVLLFLVFYGIPKLFLFTLNVNINRWNRTIFAILALSLLYASNLSEVFKSSYLAVGSAQSEAAEMVGLSPWQSFIRITMPQTAVIALPNFTNTVAALIKDSALAYIIGIMDIVGAGNNLIARNYGHFAFETYLALAIIYWVFFILVEQAAKFSEQRLNKKQAAPVIWKSGETI</sequence>
<name>A0ABM9N467_9LACO</name>
<dbReference type="CDD" id="cd06261">
    <property type="entry name" value="TM_PBP2"/>
    <property type="match status" value="1"/>
</dbReference>
<comment type="caution">
    <text evidence="10">The sequence shown here is derived from an EMBL/GenBank/DDBJ whole genome shotgun (WGS) entry which is preliminary data.</text>
</comment>
<feature type="transmembrane region" description="Helical" evidence="8">
    <location>
        <begin position="91"/>
        <end position="109"/>
    </location>
</feature>
<evidence type="ECO:0000256" key="8">
    <source>
        <dbReference type="RuleBase" id="RU363032"/>
    </source>
</evidence>
<evidence type="ECO:0000313" key="10">
    <source>
        <dbReference type="EMBL" id="CAK8053917.1"/>
    </source>
</evidence>
<evidence type="ECO:0000256" key="5">
    <source>
        <dbReference type="ARBA" id="ARBA00022970"/>
    </source>
</evidence>
<evidence type="ECO:0000313" key="11">
    <source>
        <dbReference type="Proteomes" id="UP001314241"/>
    </source>
</evidence>
<keyword evidence="4 8" id="KW-0812">Transmembrane</keyword>
<reference evidence="10 11" key="1">
    <citation type="submission" date="2024-01" db="EMBL/GenBank/DDBJ databases">
        <authorList>
            <person name="Botero Cardona J."/>
        </authorList>
    </citation>
    <scope>NUCLEOTIDE SEQUENCE [LARGE SCALE GENOMIC DNA]</scope>
    <source>
        <strain evidence="10 11">LMG 33000</strain>
    </source>
</reference>
<keyword evidence="3" id="KW-1003">Cell membrane</keyword>
<dbReference type="RefSeq" id="WP_349641464.1">
    <property type="nucleotide sequence ID" value="NZ_CAWVOH010000001.1"/>
</dbReference>
<dbReference type="PANTHER" id="PTHR30614:SF0">
    <property type="entry name" value="L-CYSTINE TRANSPORT SYSTEM PERMEASE PROTEIN TCYL"/>
    <property type="match status" value="1"/>
</dbReference>
<feature type="domain" description="ABC transmembrane type-1" evidence="9">
    <location>
        <begin position="20"/>
        <end position="218"/>
    </location>
</feature>
<organism evidence="10 11">
    <name type="scientific">Eupransor demetentiae</name>
    <dbReference type="NCBI Taxonomy" id="3109584"/>
    <lineage>
        <taxon>Bacteria</taxon>
        <taxon>Bacillati</taxon>
        <taxon>Bacillota</taxon>
        <taxon>Bacilli</taxon>
        <taxon>Lactobacillales</taxon>
        <taxon>Lactobacillaceae</taxon>
        <taxon>Eupransor</taxon>
    </lineage>
</organism>
<dbReference type="SUPFAM" id="SSF161098">
    <property type="entry name" value="MetI-like"/>
    <property type="match status" value="1"/>
</dbReference>
<dbReference type="InterPro" id="IPR035906">
    <property type="entry name" value="MetI-like_sf"/>
</dbReference>
<dbReference type="Gene3D" id="1.10.3720.10">
    <property type="entry name" value="MetI-like"/>
    <property type="match status" value="1"/>
</dbReference>
<keyword evidence="2 8" id="KW-0813">Transport</keyword>
<keyword evidence="6 8" id="KW-1133">Transmembrane helix</keyword>